<dbReference type="GO" id="GO:0046872">
    <property type="term" value="F:metal ion binding"/>
    <property type="evidence" value="ECO:0007669"/>
    <property type="project" value="UniProtKB-KW"/>
</dbReference>
<evidence type="ECO:0000256" key="5">
    <source>
        <dbReference type="PIRSR" id="PIRSR619791-2"/>
    </source>
</evidence>
<dbReference type="InterPro" id="IPR037120">
    <property type="entry name" value="Haem_peroxidase_sf_animal"/>
</dbReference>
<dbReference type="GO" id="GO:0004601">
    <property type="term" value="F:peroxidase activity"/>
    <property type="evidence" value="ECO:0007669"/>
    <property type="project" value="InterPro"/>
</dbReference>
<dbReference type="GO" id="GO:0006979">
    <property type="term" value="P:response to oxidative stress"/>
    <property type="evidence" value="ECO:0007669"/>
    <property type="project" value="InterPro"/>
</dbReference>
<dbReference type="AlphaFoldDB" id="A0A8W8LIX0"/>
<keyword evidence="6" id="KW-0812">Transmembrane</keyword>
<keyword evidence="5" id="KW-0349">Heme</keyword>
<keyword evidence="8" id="KW-1185">Reference proteome</keyword>
<dbReference type="Gene3D" id="1.10.640.10">
    <property type="entry name" value="Haem peroxidase domain superfamily, animal type"/>
    <property type="match status" value="1"/>
</dbReference>
<reference evidence="7" key="1">
    <citation type="submission" date="2022-08" db="UniProtKB">
        <authorList>
            <consortium name="EnsemblMetazoa"/>
        </authorList>
    </citation>
    <scope>IDENTIFICATION</scope>
    <source>
        <strain evidence="7">05x7-T-G4-1.051#20</strain>
    </source>
</reference>
<proteinExistence type="predicted"/>
<comment type="subcellular location">
    <subcellularLocation>
        <location evidence="1">Secreted</location>
    </subcellularLocation>
</comment>
<keyword evidence="6" id="KW-1133">Transmembrane helix</keyword>
<dbReference type="InterPro" id="IPR010255">
    <property type="entry name" value="Haem_peroxidase_sf"/>
</dbReference>
<keyword evidence="2" id="KW-0964">Secreted</keyword>
<keyword evidence="4" id="KW-0325">Glycoprotein</keyword>
<keyword evidence="3" id="KW-0732">Signal</keyword>
<keyword evidence="6" id="KW-0472">Membrane</keyword>
<evidence type="ECO:0000256" key="4">
    <source>
        <dbReference type="ARBA" id="ARBA00023180"/>
    </source>
</evidence>
<dbReference type="Proteomes" id="UP000005408">
    <property type="component" value="Unassembled WGS sequence"/>
</dbReference>
<dbReference type="PANTHER" id="PTHR11475">
    <property type="entry name" value="OXIDASE/PEROXIDASE"/>
    <property type="match status" value="1"/>
</dbReference>
<dbReference type="EnsemblMetazoa" id="G28165.1">
    <property type="protein sequence ID" value="G28165.1:cds"/>
    <property type="gene ID" value="G28165"/>
</dbReference>
<keyword evidence="5" id="KW-0408">Iron</keyword>
<dbReference type="PANTHER" id="PTHR11475:SF4">
    <property type="entry name" value="CHORION PEROXIDASE"/>
    <property type="match status" value="1"/>
</dbReference>
<dbReference type="PRINTS" id="PR00457">
    <property type="entry name" value="ANPEROXIDASE"/>
</dbReference>
<evidence type="ECO:0000256" key="1">
    <source>
        <dbReference type="ARBA" id="ARBA00004613"/>
    </source>
</evidence>
<dbReference type="CDD" id="cd09823">
    <property type="entry name" value="peroxinectin_like"/>
    <property type="match status" value="1"/>
</dbReference>
<evidence type="ECO:0008006" key="9">
    <source>
        <dbReference type="Google" id="ProtNLM"/>
    </source>
</evidence>
<dbReference type="GO" id="GO:0020037">
    <property type="term" value="F:heme binding"/>
    <property type="evidence" value="ECO:0007669"/>
    <property type="project" value="InterPro"/>
</dbReference>
<keyword evidence="5" id="KW-0479">Metal-binding</keyword>
<dbReference type="Pfam" id="PF03098">
    <property type="entry name" value="An_peroxidase"/>
    <property type="match status" value="1"/>
</dbReference>
<accession>A0A8W8LIX0</accession>
<evidence type="ECO:0000256" key="6">
    <source>
        <dbReference type="SAM" id="Phobius"/>
    </source>
</evidence>
<dbReference type="GO" id="GO:0005576">
    <property type="term" value="C:extracellular region"/>
    <property type="evidence" value="ECO:0007669"/>
    <property type="project" value="UniProtKB-SubCell"/>
</dbReference>
<dbReference type="SUPFAM" id="SSF48113">
    <property type="entry name" value="Heme-dependent peroxidases"/>
    <property type="match status" value="1"/>
</dbReference>
<dbReference type="FunFam" id="1.10.640.10:FF:000003">
    <property type="entry name" value="chorion peroxidase"/>
    <property type="match status" value="1"/>
</dbReference>
<evidence type="ECO:0000256" key="3">
    <source>
        <dbReference type="ARBA" id="ARBA00022729"/>
    </source>
</evidence>
<feature type="transmembrane region" description="Helical" evidence="6">
    <location>
        <begin position="40"/>
        <end position="63"/>
    </location>
</feature>
<sequence>IFQSSNNSIDTAILLPDVTVLSTKYDRAAMTPELRHVWRILVFIVAVLGIQELQLLFLVVKWYNSNDPGSKTPEICGPAPPEVTCDPLYKYRNVDGSCNNLKHPAWGQSKTKQHRFLPPRYDDGCESPRQTGYDHLPLPSPRDVSNILFQNRNSTTTHDPKLNILHMSFGQFLDHDLVLTPVTGGLLSCCGEHIDRPECIPIHIPSQDPFFTNSCMPLSRSAWTYVEHGHNCCREQINDVTSFIDASNVYGSSEQKAKALRTFQNGTLRDRNGGLPDGGTSKCVFNDVTTDYCQDAGDVRVNVVPNLGSVHLLFLRYHNYIAGQIATLNPSWDDETLYQETRAIVTAILQHVVYKEYLPLVVGDEVMAEYGLNPSPAGYNTVYDEDINLSTRNAFAAAAFRFGHSQVTNHQKQYNKTYFEIASLNIEDTYHSPHFCVYNGGTSSEGILRWQLAEQAAKSDRVFESGVRDRLFREPDGTSLDLPAINVQRGRDHGLPPYIKWREFCGLSVNLSDHSYTEKLDLKNVYRDIRDIDLYAGAMTELPVPGGIVGPTFACLIARQFLMYKKGDRFWYENNHRHGFTEDQLTEIKKATLSSVLCQSIDVDQVSLRAFIIISDTNPTVNCSSLIHPYWTLWREKAKTS</sequence>
<evidence type="ECO:0000313" key="7">
    <source>
        <dbReference type="EnsemblMetazoa" id="G28165.1:cds"/>
    </source>
</evidence>
<organism evidence="7 8">
    <name type="scientific">Magallana gigas</name>
    <name type="common">Pacific oyster</name>
    <name type="synonym">Crassostrea gigas</name>
    <dbReference type="NCBI Taxonomy" id="29159"/>
    <lineage>
        <taxon>Eukaryota</taxon>
        <taxon>Metazoa</taxon>
        <taxon>Spiralia</taxon>
        <taxon>Lophotrochozoa</taxon>
        <taxon>Mollusca</taxon>
        <taxon>Bivalvia</taxon>
        <taxon>Autobranchia</taxon>
        <taxon>Pteriomorphia</taxon>
        <taxon>Ostreida</taxon>
        <taxon>Ostreoidea</taxon>
        <taxon>Ostreidae</taxon>
        <taxon>Magallana</taxon>
    </lineage>
</organism>
<feature type="binding site" description="axial binding residue" evidence="5">
    <location>
        <position position="404"/>
    </location>
    <ligand>
        <name>heme b</name>
        <dbReference type="ChEBI" id="CHEBI:60344"/>
    </ligand>
    <ligandPart>
        <name>Fe</name>
        <dbReference type="ChEBI" id="CHEBI:18248"/>
    </ligandPart>
</feature>
<dbReference type="PROSITE" id="PS50292">
    <property type="entry name" value="PEROXIDASE_3"/>
    <property type="match status" value="1"/>
</dbReference>
<name>A0A8W8LIX0_MAGGI</name>
<evidence type="ECO:0000256" key="2">
    <source>
        <dbReference type="ARBA" id="ARBA00022525"/>
    </source>
</evidence>
<evidence type="ECO:0000313" key="8">
    <source>
        <dbReference type="Proteomes" id="UP000005408"/>
    </source>
</evidence>
<dbReference type="InterPro" id="IPR019791">
    <property type="entry name" value="Haem_peroxidase_animal"/>
</dbReference>
<protein>
    <recommendedName>
        <fullName evidence="9">Peroxidase</fullName>
    </recommendedName>
</protein>